<dbReference type="OrthoDB" id="2121828at2759"/>
<dbReference type="InterPro" id="IPR011706">
    <property type="entry name" value="Cu-oxidase_C"/>
</dbReference>
<dbReference type="GO" id="GO:0005507">
    <property type="term" value="F:copper ion binding"/>
    <property type="evidence" value="ECO:0007669"/>
    <property type="project" value="InterPro"/>
</dbReference>
<protein>
    <recommendedName>
        <fullName evidence="12">Multicopper oxidase</fullName>
    </recommendedName>
</protein>
<dbReference type="CDD" id="cd13857">
    <property type="entry name" value="CuRO_1_Diphenol_Ox"/>
    <property type="match status" value="1"/>
</dbReference>
<dbReference type="PANTHER" id="PTHR11709">
    <property type="entry name" value="MULTI-COPPER OXIDASE"/>
    <property type="match status" value="1"/>
</dbReference>
<feature type="region of interest" description="Disordered" evidence="5">
    <location>
        <begin position="1"/>
        <end position="20"/>
    </location>
</feature>
<evidence type="ECO:0000256" key="2">
    <source>
        <dbReference type="ARBA" id="ARBA00022723"/>
    </source>
</evidence>
<evidence type="ECO:0008006" key="12">
    <source>
        <dbReference type="Google" id="ProtNLM"/>
    </source>
</evidence>
<dbReference type="InterPro" id="IPR033138">
    <property type="entry name" value="Cu_oxidase_CS"/>
</dbReference>
<dbReference type="InterPro" id="IPR011707">
    <property type="entry name" value="Cu-oxidase-like_N"/>
</dbReference>
<dbReference type="SUPFAM" id="SSF49503">
    <property type="entry name" value="Cupredoxins"/>
    <property type="match status" value="3"/>
</dbReference>
<dbReference type="PROSITE" id="PS00080">
    <property type="entry name" value="MULTICOPPER_OXIDASE2"/>
    <property type="match status" value="1"/>
</dbReference>
<feature type="domain" description="Plastocyanin-like" evidence="7">
    <location>
        <begin position="238"/>
        <end position="401"/>
    </location>
</feature>
<evidence type="ECO:0000259" key="9">
    <source>
        <dbReference type="Pfam" id="PF07732"/>
    </source>
</evidence>
<dbReference type="EMBL" id="CP051140">
    <property type="protein sequence ID" value="QIW97242.1"/>
    <property type="molecule type" value="Genomic_DNA"/>
</dbReference>
<comment type="similarity">
    <text evidence="1">Belongs to the multicopper oxidase family.</text>
</comment>
<name>A0A6H0XRB3_9PEZI</name>
<evidence type="ECO:0000256" key="1">
    <source>
        <dbReference type="ARBA" id="ARBA00010609"/>
    </source>
</evidence>
<dbReference type="CDD" id="cd13886">
    <property type="entry name" value="CuRO_2_MCO_like_1"/>
    <property type="match status" value="1"/>
</dbReference>
<dbReference type="Proteomes" id="UP000503462">
    <property type="component" value="Chromosome 2"/>
</dbReference>
<dbReference type="AlphaFoldDB" id="A0A6H0XRB3"/>
<evidence type="ECO:0000256" key="5">
    <source>
        <dbReference type="SAM" id="MobiDB-lite"/>
    </source>
</evidence>
<organism evidence="10 11">
    <name type="scientific">Peltaster fructicola</name>
    <dbReference type="NCBI Taxonomy" id="286661"/>
    <lineage>
        <taxon>Eukaryota</taxon>
        <taxon>Fungi</taxon>
        <taxon>Dikarya</taxon>
        <taxon>Ascomycota</taxon>
        <taxon>Pezizomycotina</taxon>
        <taxon>Dothideomycetes</taxon>
        <taxon>Dothideomycetes incertae sedis</taxon>
        <taxon>Peltaster</taxon>
    </lineage>
</organism>
<dbReference type="FunFam" id="2.60.40.420:FF:000071">
    <property type="entry name" value="Conidial pigment biosynthesis oxidase Abr1/brown 1"/>
    <property type="match status" value="1"/>
</dbReference>
<dbReference type="Pfam" id="PF07732">
    <property type="entry name" value="Cu-oxidase_3"/>
    <property type="match status" value="1"/>
</dbReference>
<feature type="transmembrane region" description="Helical" evidence="6">
    <location>
        <begin position="46"/>
        <end position="68"/>
    </location>
</feature>
<accession>A0A6H0XRB3</accession>
<dbReference type="PANTHER" id="PTHR11709:SF414">
    <property type="entry name" value="ADR239WP"/>
    <property type="match status" value="1"/>
</dbReference>
<dbReference type="InterPro" id="IPR045087">
    <property type="entry name" value="Cu-oxidase_fam"/>
</dbReference>
<keyword evidence="6" id="KW-0812">Transmembrane</keyword>
<keyword evidence="6" id="KW-1133">Transmembrane helix</keyword>
<feature type="domain" description="Plastocyanin-like" evidence="9">
    <location>
        <begin position="114"/>
        <end position="226"/>
    </location>
</feature>
<dbReference type="Pfam" id="PF00394">
    <property type="entry name" value="Cu-oxidase"/>
    <property type="match status" value="1"/>
</dbReference>
<evidence type="ECO:0000259" key="8">
    <source>
        <dbReference type="Pfam" id="PF07731"/>
    </source>
</evidence>
<evidence type="ECO:0000256" key="4">
    <source>
        <dbReference type="ARBA" id="ARBA00023008"/>
    </source>
</evidence>
<gene>
    <name evidence="10" type="ORF">AMS68_002760</name>
</gene>
<evidence type="ECO:0000313" key="10">
    <source>
        <dbReference type="EMBL" id="QIW97242.1"/>
    </source>
</evidence>
<feature type="domain" description="Plastocyanin-like" evidence="8">
    <location>
        <begin position="493"/>
        <end position="623"/>
    </location>
</feature>
<dbReference type="InterPro" id="IPR008972">
    <property type="entry name" value="Cupredoxin"/>
</dbReference>
<dbReference type="InterPro" id="IPR001117">
    <property type="entry name" value="Cu-oxidase_2nd"/>
</dbReference>
<dbReference type="InterPro" id="IPR002355">
    <property type="entry name" value="Cu_oxidase_Cu_BS"/>
</dbReference>
<reference evidence="10 11" key="1">
    <citation type="journal article" date="2016" name="Sci. Rep.">
        <title>Peltaster fructicola genome reveals evolution from an invasive phytopathogen to an ectophytic parasite.</title>
        <authorList>
            <person name="Xu C."/>
            <person name="Chen H."/>
            <person name="Gleason M.L."/>
            <person name="Xu J.R."/>
            <person name="Liu H."/>
            <person name="Zhang R."/>
            <person name="Sun G."/>
        </authorList>
    </citation>
    <scope>NUCLEOTIDE SEQUENCE [LARGE SCALE GENOMIC DNA]</scope>
    <source>
        <strain evidence="10 11">LNHT1506</strain>
    </source>
</reference>
<proteinExistence type="inferred from homology"/>
<evidence type="ECO:0000256" key="6">
    <source>
        <dbReference type="SAM" id="Phobius"/>
    </source>
</evidence>
<sequence length="660" mass="73215">MSWHEDNSTEHLDESRDGCDQEEQRQLLLSNGYQEELKRGPAPWRLSLVICAFVAAGFGLIVLVVLGLSQEVKEAQHEVAEALGVHTTDYILDTNWDSYAPPQRREYTWTIRDQVHNPDGVYRPMILVNNQFPGPLIEANDGDTIVVHIDNKAVNATSIHWHGLYQNSTPWMDGTVGVTQCPIAPGMKFTYEFTIKGQHGTTWWHGHQGVQTADGLHGPIVIHSPKEKELQRIQYDTDQVILLSDYYYDLSSALMFSYLMPDAENAEPVPDTALINGLGIRDCDSVPNRRCNNSTAGVPSISLAANKRHRLRIVNVGAFAEFQFEIDEHLLAVTEVDGTDVAPESFHRLNISPAQRYSVIIDTNVSSARTFWMRARMITGCFTDPPATLQANALAVVRYDGDAGKPESHDWEETLPLECRDMNTTGLVPTEIVAAPATPDAVFYLRSNFEIGAYRLSRGFFNTSSWRADVAAPGLARAIDGLHSDNKTFDVQGGPFVNAAAFHVEREMVVQSTGIQTIDLLISNFDDGNHPLHLHGYKYFVLAQGHGAPPLTRIDAGITRESLAPLYAVVNTTNPLRRDTASVEAFGWILLRFVADNPGMWAFHCHVSWHAEAGLLMQFLTRSDELANMPMPYANADLCKASGLEKGMGPEDAVFADFAK</sequence>
<keyword evidence="2" id="KW-0479">Metal-binding</keyword>
<dbReference type="PROSITE" id="PS00079">
    <property type="entry name" value="MULTICOPPER_OXIDASE1"/>
    <property type="match status" value="1"/>
</dbReference>
<evidence type="ECO:0000259" key="7">
    <source>
        <dbReference type="Pfam" id="PF00394"/>
    </source>
</evidence>
<keyword evidence="4" id="KW-0186">Copper</keyword>
<keyword evidence="3" id="KW-0560">Oxidoreductase</keyword>
<dbReference type="Pfam" id="PF07731">
    <property type="entry name" value="Cu-oxidase_2"/>
    <property type="match status" value="1"/>
</dbReference>
<keyword evidence="6" id="KW-0472">Membrane</keyword>
<dbReference type="Gene3D" id="2.60.40.420">
    <property type="entry name" value="Cupredoxins - blue copper proteins"/>
    <property type="match status" value="3"/>
</dbReference>
<keyword evidence="11" id="KW-1185">Reference proteome</keyword>
<evidence type="ECO:0000256" key="3">
    <source>
        <dbReference type="ARBA" id="ARBA00023002"/>
    </source>
</evidence>
<dbReference type="GO" id="GO:0016491">
    <property type="term" value="F:oxidoreductase activity"/>
    <property type="evidence" value="ECO:0007669"/>
    <property type="project" value="UniProtKB-KW"/>
</dbReference>
<dbReference type="CDD" id="cd13910">
    <property type="entry name" value="CuRO_3_MCO_like_4"/>
    <property type="match status" value="1"/>
</dbReference>
<evidence type="ECO:0000313" key="11">
    <source>
        <dbReference type="Proteomes" id="UP000503462"/>
    </source>
</evidence>